<dbReference type="RefSeq" id="WP_151536204.1">
    <property type="nucleotide sequence ID" value="NZ_WBOS01000011.1"/>
</dbReference>
<dbReference type="Proteomes" id="UP000481030">
    <property type="component" value="Unassembled WGS sequence"/>
</dbReference>
<dbReference type="EMBL" id="WBOS01000011">
    <property type="protein sequence ID" value="KAB2331505.1"/>
    <property type="molecule type" value="Genomic_DNA"/>
</dbReference>
<sequence length="74" mass="8486">MKDRTNINIQGVKINSVDRYSRISVSSTMQIGNHVKNHRVEGFGEHNGDRGFFQNPQWGIEDSDFFDTQSEKKG</sequence>
<gene>
    <name evidence="1" type="ORF">F7731_18095</name>
</gene>
<organism evidence="1 2">
    <name type="scientific">Cytobacillus depressus</name>
    <dbReference type="NCBI Taxonomy" id="1602942"/>
    <lineage>
        <taxon>Bacteria</taxon>
        <taxon>Bacillati</taxon>
        <taxon>Bacillota</taxon>
        <taxon>Bacilli</taxon>
        <taxon>Bacillales</taxon>
        <taxon>Bacillaceae</taxon>
        <taxon>Cytobacillus</taxon>
    </lineage>
</organism>
<protein>
    <submittedName>
        <fullName evidence="1">Uncharacterized protein</fullName>
    </submittedName>
</protein>
<dbReference type="AlphaFoldDB" id="A0A6L3V1B8"/>
<accession>A0A6L3V1B8</accession>
<reference evidence="1 2" key="1">
    <citation type="journal article" date="2016" name="Antonie Van Leeuwenhoek">
        <title>Bacillus depressus sp. nov., isolated from soil of a sunflower field.</title>
        <authorList>
            <person name="Wei X."/>
            <person name="Xin D."/>
            <person name="Xin Y."/>
            <person name="Zhang H."/>
            <person name="Wang T."/>
            <person name="Zhang J."/>
        </authorList>
    </citation>
    <scope>NUCLEOTIDE SEQUENCE [LARGE SCALE GENOMIC DNA]</scope>
    <source>
        <strain evidence="1 2">BZ1</strain>
    </source>
</reference>
<proteinExistence type="predicted"/>
<evidence type="ECO:0000313" key="2">
    <source>
        <dbReference type="Proteomes" id="UP000481030"/>
    </source>
</evidence>
<keyword evidence="2" id="KW-1185">Reference proteome</keyword>
<evidence type="ECO:0000313" key="1">
    <source>
        <dbReference type="EMBL" id="KAB2331505.1"/>
    </source>
</evidence>
<comment type="caution">
    <text evidence="1">The sequence shown here is derived from an EMBL/GenBank/DDBJ whole genome shotgun (WGS) entry which is preliminary data.</text>
</comment>
<name>A0A6L3V1B8_9BACI</name>
<dbReference type="OrthoDB" id="2922344at2"/>